<dbReference type="EMBL" id="GL871111">
    <property type="protein sequence ID" value="EGC34103.1"/>
    <property type="molecule type" value="Genomic_DNA"/>
</dbReference>
<sequence>MIVNTPINQNQYIKLLEDYIENPSIFNNKDNKIPFNTPKNNLCLFDIHVDEWKNLISDIININPESNKNNDIDFGFNFMWGKLFLNNKHYITKELFVRNMEKLYKDIEMGLGEELEKSAVEWLNKKLSGIHNCGNHFNDLLVIYMNKQCKVYGKKSNLLNKYQPKPLLEKYLMLSDEQLKSTIIQQFNSFKSLLEETILFSSSKMHSHLFGNLLSILMLIYSTAMRDSIHYGLSWGLSKDLLEYNEELDQDNNTLKEQLHRSIMDFHKNIGECCNKFCLSAIRPATTIIPWMNLPFNSHNIYGRINELDLVQYPSPVQRLGDEYGSTIVNCQDEKGVVKTFKVPPHFFNKSHGSGHIDCVSGFNPVWETFHTIGDFINFNIIRDGGSKPINSYSIRLHLSSLYEGDSYLRVKVGSSDVQTINTKDLDKNLTSFQVMNFKMLYNINLPYGTSQLEGNNLNNQRILDFKIFDICNVVINSIDITLE</sequence>
<gene>
    <name evidence="1" type="ORF">DICPUDRAFT_98331</name>
</gene>
<dbReference type="GeneID" id="10502311"/>
<dbReference type="Gene3D" id="1.20.190.10">
    <property type="entry name" value="Pesticidal crystal protein, N-terminal domain"/>
    <property type="match status" value="1"/>
</dbReference>
<dbReference type="KEGG" id="dpp:DICPUDRAFT_98331"/>
<dbReference type="InterPro" id="IPR036716">
    <property type="entry name" value="Pest_crys_N_sf"/>
</dbReference>
<dbReference type="PANTHER" id="PTHR35598">
    <property type="entry name" value="ENDOTOXIN_N DOMAIN-CONTAINING PROTEIN"/>
    <property type="match status" value="1"/>
</dbReference>
<evidence type="ECO:0000313" key="1">
    <source>
        <dbReference type="EMBL" id="EGC34103.1"/>
    </source>
</evidence>
<evidence type="ECO:0008006" key="3">
    <source>
        <dbReference type="Google" id="ProtNLM"/>
    </source>
</evidence>
<accession>F0ZPL0</accession>
<dbReference type="Proteomes" id="UP000001064">
    <property type="component" value="Unassembled WGS sequence"/>
</dbReference>
<protein>
    <recommendedName>
        <fullName evidence="3">Pesticidal crystal protein N-terminal domain-containing protein</fullName>
    </recommendedName>
</protein>
<dbReference type="SUPFAM" id="SSF56849">
    <property type="entry name" value="delta-Endotoxin (insectocide), N-terminal domain"/>
    <property type="match status" value="1"/>
</dbReference>
<name>F0ZPL0_DICPU</name>
<dbReference type="InParanoid" id="F0ZPL0"/>
<dbReference type="eggNOG" id="ENOG502RE7W">
    <property type="taxonomic scope" value="Eukaryota"/>
</dbReference>
<dbReference type="PANTHER" id="PTHR35598:SF4">
    <property type="entry name" value="PESTICIDAL CRYSTAL PROTEIN N-TERMINAL DOMAIN-CONTAINING PROTEIN"/>
    <property type="match status" value="1"/>
</dbReference>
<dbReference type="AlphaFoldDB" id="F0ZPL0"/>
<evidence type="ECO:0000313" key="2">
    <source>
        <dbReference type="Proteomes" id="UP000001064"/>
    </source>
</evidence>
<dbReference type="VEuPathDB" id="AmoebaDB:DICPUDRAFT_98331"/>
<dbReference type="GO" id="GO:0090729">
    <property type="term" value="F:toxin activity"/>
    <property type="evidence" value="ECO:0007669"/>
    <property type="project" value="InterPro"/>
</dbReference>
<proteinExistence type="predicted"/>
<reference evidence="2" key="1">
    <citation type="journal article" date="2011" name="Genome Biol.">
        <title>Comparative genomics of the social amoebae Dictyostelium discoideum and Dictyostelium purpureum.</title>
        <authorList>
            <consortium name="US DOE Joint Genome Institute (JGI-PGF)"/>
            <person name="Sucgang R."/>
            <person name="Kuo A."/>
            <person name="Tian X."/>
            <person name="Salerno W."/>
            <person name="Parikh A."/>
            <person name="Feasley C.L."/>
            <person name="Dalin E."/>
            <person name="Tu H."/>
            <person name="Huang E."/>
            <person name="Barry K."/>
            <person name="Lindquist E."/>
            <person name="Shapiro H."/>
            <person name="Bruce D."/>
            <person name="Schmutz J."/>
            <person name="Salamov A."/>
            <person name="Fey P."/>
            <person name="Gaudet P."/>
            <person name="Anjard C."/>
            <person name="Babu M.M."/>
            <person name="Basu S."/>
            <person name="Bushmanova Y."/>
            <person name="van der Wel H."/>
            <person name="Katoh-Kurasawa M."/>
            <person name="Dinh C."/>
            <person name="Coutinho P.M."/>
            <person name="Saito T."/>
            <person name="Elias M."/>
            <person name="Schaap P."/>
            <person name="Kay R.R."/>
            <person name="Henrissat B."/>
            <person name="Eichinger L."/>
            <person name="Rivero F."/>
            <person name="Putnam N.H."/>
            <person name="West C.M."/>
            <person name="Loomis W.F."/>
            <person name="Chisholm R.L."/>
            <person name="Shaulsky G."/>
            <person name="Strassmann J.E."/>
            <person name="Queller D.C."/>
            <person name="Kuspa A."/>
            <person name="Grigoriev I.V."/>
        </authorList>
    </citation>
    <scope>NUCLEOTIDE SEQUENCE [LARGE SCALE GENOMIC DNA]</scope>
    <source>
        <strain evidence="2">QSDP1</strain>
    </source>
</reference>
<dbReference type="RefSeq" id="XP_003289349.1">
    <property type="nucleotide sequence ID" value="XM_003289301.1"/>
</dbReference>
<dbReference type="OMA" id="TIIPWMN"/>
<keyword evidence="2" id="KW-1185">Reference proteome</keyword>
<dbReference type="OrthoDB" id="22007at2759"/>
<dbReference type="FunCoup" id="F0ZPL0">
    <property type="interactions" value="140"/>
</dbReference>
<organism evidence="1 2">
    <name type="scientific">Dictyostelium purpureum</name>
    <name type="common">Slime mold</name>
    <dbReference type="NCBI Taxonomy" id="5786"/>
    <lineage>
        <taxon>Eukaryota</taxon>
        <taxon>Amoebozoa</taxon>
        <taxon>Evosea</taxon>
        <taxon>Eumycetozoa</taxon>
        <taxon>Dictyostelia</taxon>
        <taxon>Dictyosteliales</taxon>
        <taxon>Dictyosteliaceae</taxon>
        <taxon>Dictyostelium</taxon>
    </lineage>
</organism>